<keyword evidence="5" id="KW-1133">Transmembrane helix</keyword>
<dbReference type="Ensembl" id="ENSLLTT00000011763.1">
    <property type="protein sequence ID" value="ENSLLTP00000011315.1"/>
    <property type="gene ID" value="ENSLLTG00000008695.1"/>
</dbReference>
<dbReference type="PANTHER" id="PTHR48041">
    <property type="entry name" value="ABC TRANSPORTER G FAMILY MEMBER 28"/>
    <property type="match status" value="1"/>
</dbReference>
<dbReference type="GeneTree" id="ENSGT00940000162658"/>
<dbReference type="GO" id="GO:0016887">
    <property type="term" value="F:ATP hydrolysis activity"/>
    <property type="evidence" value="ECO:0007669"/>
    <property type="project" value="InterPro"/>
</dbReference>
<keyword evidence="9" id="KW-1185">Reference proteome</keyword>
<dbReference type="AlphaFoldDB" id="A0A8C5S1M8"/>
<dbReference type="GO" id="GO:0042626">
    <property type="term" value="F:ATPase-coupled transmembrane transporter activity"/>
    <property type="evidence" value="ECO:0007669"/>
    <property type="project" value="TreeGrafter"/>
</dbReference>
<organism evidence="8 9">
    <name type="scientific">Laticauda laticaudata</name>
    <name type="common">Blue-ringed sea krait</name>
    <name type="synonym">Blue-lipped sea krait</name>
    <dbReference type="NCBI Taxonomy" id="8630"/>
    <lineage>
        <taxon>Eukaryota</taxon>
        <taxon>Metazoa</taxon>
        <taxon>Chordata</taxon>
        <taxon>Craniata</taxon>
        <taxon>Vertebrata</taxon>
        <taxon>Euteleostomi</taxon>
        <taxon>Lepidosauria</taxon>
        <taxon>Squamata</taxon>
        <taxon>Bifurcata</taxon>
        <taxon>Unidentata</taxon>
        <taxon>Episquamata</taxon>
        <taxon>Toxicofera</taxon>
        <taxon>Serpentes</taxon>
        <taxon>Colubroidea</taxon>
        <taxon>Elapidae</taxon>
        <taxon>Laticaudinae</taxon>
        <taxon>Laticauda</taxon>
    </lineage>
</organism>
<proteinExistence type="inferred from homology"/>
<sequence length="162" mass="17641">QLPALDNIFASRSLRKLHNILRDSSHPAYNLCELLPSVNQYIYSKNLQSNRLILFYSGAMKPGLNAILGPTGCGKSSLLDILSTRKDPQGLSGDILLDGMGLPTHFKCMSGYVVQVSLLLRGIIHIFYFPAACNIEPLFISQSLCSVPGSLGYLLPSSDKQG</sequence>
<dbReference type="InterPro" id="IPR050352">
    <property type="entry name" value="ABCG_transporters"/>
</dbReference>
<reference evidence="8" key="2">
    <citation type="submission" date="2025-09" db="UniProtKB">
        <authorList>
            <consortium name="Ensembl"/>
        </authorList>
    </citation>
    <scope>IDENTIFICATION</scope>
</reference>
<dbReference type="GO" id="GO:0005886">
    <property type="term" value="C:plasma membrane"/>
    <property type="evidence" value="ECO:0007669"/>
    <property type="project" value="TreeGrafter"/>
</dbReference>
<dbReference type="Pfam" id="PF00005">
    <property type="entry name" value="ABC_tran"/>
    <property type="match status" value="1"/>
</dbReference>
<evidence type="ECO:0000313" key="9">
    <source>
        <dbReference type="Proteomes" id="UP000694406"/>
    </source>
</evidence>
<comment type="subcellular location">
    <subcellularLocation>
        <location evidence="1">Membrane</location>
        <topology evidence="1">Multi-pass membrane protein</topology>
    </subcellularLocation>
</comment>
<dbReference type="InterPro" id="IPR003439">
    <property type="entry name" value="ABC_transporter-like_ATP-bd"/>
</dbReference>
<evidence type="ECO:0000256" key="2">
    <source>
        <dbReference type="ARBA" id="ARBA00005814"/>
    </source>
</evidence>
<name>A0A8C5S1M8_LATLA</name>
<dbReference type="SUPFAM" id="SSF52540">
    <property type="entry name" value="P-loop containing nucleoside triphosphate hydrolases"/>
    <property type="match status" value="1"/>
</dbReference>
<dbReference type="GO" id="GO:0005524">
    <property type="term" value="F:ATP binding"/>
    <property type="evidence" value="ECO:0007669"/>
    <property type="project" value="InterPro"/>
</dbReference>
<reference evidence="8" key="1">
    <citation type="submission" date="2025-08" db="UniProtKB">
        <authorList>
            <consortium name="Ensembl"/>
        </authorList>
    </citation>
    <scope>IDENTIFICATION</scope>
</reference>
<evidence type="ECO:0000256" key="6">
    <source>
        <dbReference type="ARBA" id="ARBA00023136"/>
    </source>
</evidence>
<evidence type="ECO:0000256" key="5">
    <source>
        <dbReference type="ARBA" id="ARBA00022989"/>
    </source>
</evidence>
<dbReference type="InterPro" id="IPR027417">
    <property type="entry name" value="P-loop_NTPase"/>
</dbReference>
<accession>A0A8C5S1M8</accession>
<keyword evidence="6" id="KW-0472">Membrane</keyword>
<evidence type="ECO:0000256" key="4">
    <source>
        <dbReference type="ARBA" id="ARBA00022692"/>
    </source>
</evidence>
<keyword evidence="4" id="KW-0812">Transmembrane</keyword>
<protein>
    <recommendedName>
        <fullName evidence="7">ABC transporter domain-containing protein</fullName>
    </recommendedName>
</protein>
<feature type="domain" description="ABC transporter" evidence="7">
    <location>
        <begin position="66"/>
        <end position="107"/>
    </location>
</feature>
<dbReference type="Gene3D" id="3.40.50.300">
    <property type="entry name" value="P-loop containing nucleotide triphosphate hydrolases"/>
    <property type="match status" value="1"/>
</dbReference>
<evidence type="ECO:0000256" key="3">
    <source>
        <dbReference type="ARBA" id="ARBA00022448"/>
    </source>
</evidence>
<keyword evidence="3" id="KW-0813">Transport</keyword>
<evidence type="ECO:0000313" key="8">
    <source>
        <dbReference type="Ensembl" id="ENSLLTP00000011315.1"/>
    </source>
</evidence>
<evidence type="ECO:0000259" key="7">
    <source>
        <dbReference type="Pfam" id="PF00005"/>
    </source>
</evidence>
<dbReference type="PANTHER" id="PTHR48041:SF116">
    <property type="entry name" value="PROTEIN BROWN"/>
    <property type="match status" value="1"/>
</dbReference>
<comment type="similarity">
    <text evidence="2">Belongs to the ABC transporter superfamily. ABCG family. Eye pigment precursor importer (TC 3.A.1.204) subfamily.</text>
</comment>
<dbReference type="Proteomes" id="UP000694406">
    <property type="component" value="Unplaced"/>
</dbReference>
<evidence type="ECO:0000256" key="1">
    <source>
        <dbReference type="ARBA" id="ARBA00004141"/>
    </source>
</evidence>